<protein>
    <submittedName>
        <fullName evidence="1">Uncharacterized protein</fullName>
    </submittedName>
</protein>
<gene>
    <name evidence="1" type="ORF">V6N12_060990</name>
</gene>
<proteinExistence type="predicted"/>
<accession>A0ABR2DWB8</accession>
<dbReference type="Proteomes" id="UP001472677">
    <property type="component" value="Unassembled WGS sequence"/>
</dbReference>
<evidence type="ECO:0000313" key="1">
    <source>
        <dbReference type="EMBL" id="KAK8548064.1"/>
    </source>
</evidence>
<keyword evidence="2" id="KW-1185">Reference proteome</keyword>
<comment type="caution">
    <text evidence="1">The sequence shown here is derived from an EMBL/GenBank/DDBJ whole genome shotgun (WGS) entry which is preliminary data.</text>
</comment>
<reference evidence="1 2" key="1">
    <citation type="journal article" date="2024" name="G3 (Bethesda)">
        <title>Genome assembly of Hibiscus sabdariffa L. provides insights into metabolisms of medicinal natural products.</title>
        <authorList>
            <person name="Kim T."/>
        </authorList>
    </citation>
    <scope>NUCLEOTIDE SEQUENCE [LARGE SCALE GENOMIC DNA]</scope>
    <source>
        <strain evidence="1">TK-2024</strain>
        <tissue evidence="1">Old leaves</tissue>
    </source>
</reference>
<dbReference type="EMBL" id="JBBPBM010000021">
    <property type="protein sequence ID" value="KAK8548064.1"/>
    <property type="molecule type" value="Genomic_DNA"/>
</dbReference>
<sequence length="92" mass="10232">MSSCEKMTLVNEPSLAVEQHYYSKQCDCVVIDFSRDCVNEPVEDENIGCRSSGYVDCRVGIKSEVPLVGSCLKELMNVECCENSICLKKNKG</sequence>
<organism evidence="1 2">
    <name type="scientific">Hibiscus sabdariffa</name>
    <name type="common">roselle</name>
    <dbReference type="NCBI Taxonomy" id="183260"/>
    <lineage>
        <taxon>Eukaryota</taxon>
        <taxon>Viridiplantae</taxon>
        <taxon>Streptophyta</taxon>
        <taxon>Embryophyta</taxon>
        <taxon>Tracheophyta</taxon>
        <taxon>Spermatophyta</taxon>
        <taxon>Magnoliopsida</taxon>
        <taxon>eudicotyledons</taxon>
        <taxon>Gunneridae</taxon>
        <taxon>Pentapetalae</taxon>
        <taxon>rosids</taxon>
        <taxon>malvids</taxon>
        <taxon>Malvales</taxon>
        <taxon>Malvaceae</taxon>
        <taxon>Malvoideae</taxon>
        <taxon>Hibiscus</taxon>
    </lineage>
</organism>
<evidence type="ECO:0000313" key="2">
    <source>
        <dbReference type="Proteomes" id="UP001472677"/>
    </source>
</evidence>
<name>A0ABR2DWB8_9ROSI</name>